<evidence type="ECO:0000256" key="2">
    <source>
        <dbReference type="ARBA" id="ARBA00022525"/>
    </source>
</evidence>
<dbReference type="InterPro" id="IPR001811">
    <property type="entry name" value="Chemokine_IL8-like_dom"/>
</dbReference>
<dbReference type="InterPro" id="IPR039809">
    <property type="entry name" value="Chemokine_b/g/d"/>
</dbReference>
<protein>
    <submittedName>
        <fullName evidence="6">C-C motif chemokine 4-like</fullName>
    </submittedName>
</protein>
<organism evidence="6 7">
    <name type="scientific">Solea senegalensis</name>
    <name type="common">Senegalese sole</name>
    <dbReference type="NCBI Taxonomy" id="28829"/>
    <lineage>
        <taxon>Eukaryota</taxon>
        <taxon>Metazoa</taxon>
        <taxon>Chordata</taxon>
        <taxon>Craniata</taxon>
        <taxon>Vertebrata</taxon>
        <taxon>Euteleostomi</taxon>
        <taxon>Actinopterygii</taxon>
        <taxon>Neopterygii</taxon>
        <taxon>Teleostei</taxon>
        <taxon>Neoteleostei</taxon>
        <taxon>Acanthomorphata</taxon>
        <taxon>Carangaria</taxon>
        <taxon>Pleuronectiformes</taxon>
        <taxon>Pleuronectoidei</taxon>
        <taxon>Soleidae</taxon>
        <taxon>Solea</taxon>
    </lineage>
</organism>
<dbReference type="Proteomes" id="UP000693946">
    <property type="component" value="Linkage Group LG17"/>
</dbReference>
<dbReference type="Pfam" id="PF00048">
    <property type="entry name" value="IL8"/>
    <property type="match status" value="1"/>
</dbReference>
<accession>A0AAV6RVT3</accession>
<comment type="caution">
    <text evidence="6">The sequence shown here is derived from an EMBL/GenBank/DDBJ whole genome shotgun (WGS) entry which is preliminary data.</text>
</comment>
<dbReference type="PANTHER" id="PTHR12015">
    <property type="entry name" value="SMALL INDUCIBLE CYTOKINE A"/>
    <property type="match status" value="1"/>
</dbReference>
<comment type="subcellular location">
    <subcellularLocation>
        <location evidence="1">Secreted</location>
    </subcellularLocation>
</comment>
<keyword evidence="7" id="KW-1185">Reference proteome</keyword>
<feature type="chain" id="PRO_5044715183" evidence="4">
    <location>
        <begin position="27"/>
        <end position="99"/>
    </location>
</feature>
<sequence>MILKMMKTAITLVAFILILSSPAVLASRSFYSPDECCFVFYPRPLSVKKVVSYKYTDRMCPMEGVLFTMQSNANICGDPSVEWVKNVLKAKQKVRPKNE</sequence>
<dbReference type="EMBL" id="JAGKHQ010000009">
    <property type="protein sequence ID" value="KAG7508768.1"/>
    <property type="molecule type" value="Genomic_DNA"/>
</dbReference>
<dbReference type="GO" id="GO:0006955">
    <property type="term" value="P:immune response"/>
    <property type="evidence" value="ECO:0007669"/>
    <property type="project" value="InterPro"/>
</dbReference>
<keyword evidence="2" id="KW-0964">Secreted</keyword>
<feature type="signal peptide" evidence="4">
    <location>
        <begin position="1"/>
        <end position="26"/>
    </location>
</feature>
<dbReference type="AlphaFoldDB" id="A0AAV6RVT3"/>
<dbReference type="SMART" id="SM00199">
    <property type="entry name" value="SCY"/>
    <property type="match status" value="1"/>
</dbReference>
<dbReference type="GO" id="GO:0005576">
    <property type="term" value="C:extracellular region"/>
    <property type="evidence" value="ECO:0007669"/>
    <property type="project" value="UniProtKB-SubCell"/>
</dbReference>
<evidence type="ECO:0000313" key="7">
    <source>
        <dbReference type="Proteomes" id="UP000693946"/>
    </source>
</evidence>
<evidence type="ECO:0000313" key="6">
    <source>
        <dbReference type="EMBL" id="KAG7508768.1"/>
    </source>
</evidence>
<keyword evidence="3 4" id="KW-0732">Signal</keyword>
<dbReference type="PANTHER" id="PTHR12015:SF183">
    <property type="entry name" value="C-C MOTIF CHEMOKINE 3"/>
    <property type="match status" value="1"/>
</dbReference>
<dbReference type="GO" id="GO:0008009">
    <property type="term" value="F:chemokine activity"/>
    <property type="evidence" value="ECO:0007669"/>
    <property type="project" value="InterPro"/>
</dbReference>
<evidence type="ECO:0000256" key="3">
    <source>
        <dbReference type="ARBA" id="ARBA00022729"/>
    </source>
</evidence>
<evidence type="ECO:0000256" key="1">
    <source>
        <dbReference type="ARBA" id="ARBA00004613"/>
    </source>
</evidence>
<dbReference type="CDD" id="cd00272">
    <property type="entry name" value="Chemokine_CC"/>
    <property type="match status" value="1"/>
</dbReference>
<feature type="domain" description="Chemokine interleukin-8-like" evidence="5">
    <location>
        <begin position="33"/>
        <end position="91"/>
    </location>
</feature>
<reference evidence="6" key="2">
    <citation type="submission" date="2021-03" db="EMBL/GenBank/DDBJ databases">
        <authorList>
            <person name="Guerrero-Cozar I."/>
            <person name="Gomez-Garrido J."/>
            <person name="Berbel C."/>
            <person name="Martinez-Blanch J.F."/>
            <person name="Alioto T."/>
            <person name="Claros M.G."/>
            <person name="Gagnaire P.A."/>
            <person name="Manchado M."/>
        </authorList>
    </citation>
    <scope>NUCLEOTIDE SEQUENCE</scope>
    <source>
        <strain evidence="6">Sse05_10M</strain>
        <tissue evidence="6">Blood</tissue>
    </source>
</reference>
<evidence type="ECO:0000259" key="5">
    <source>
        <dbReference type="SMART" id="SM00199"/>
    </source>
</evidence>
<proteinExistence type="predicted"/>
<dbReference type="EMBL" id="JAGKHQ010000009">
    <property type="protein sequence ID" value="KAG7508769.1"/>
    <property type="molecule type" value="Genomic_DNA"/>
</dbReference>
<evidence type="ECO:0000256" key="4">
    <source>
        <dbReference type="SAM" id="SignalP"/>
    </source>
</evidence>
<name>A0AAV6RVT3_SOLSE</name>
<gene>
    <name evidence="6" type="ORF">JOB18_023624</name>
</gene>
<reference evidence="6 7" key="1">
    <citation type="journal article" date="2021" name="Sci. Rep.">
        <title>Chromosome anchoring in Senegalese sole (Solea senegalensis) reveals sex-associated markers and genome rearrangements in flatfish.</title>
        <authorList>
            <person name="Guerrero-Cozar I."/>
            <person name="Gomez-Garrido J."/>
            <person name="Berbel C."/>
            <person name="Martinez-Blanch J.F."/>
            <person name="Alioto T."/>
            <person name="Claros M.G."/>
            <person name="Gagnaire P.A."/>
            <person name="Manchado M."/>
        </authorList>
    </citation>
    <scope>NUCLEOTIDE SEQUENCE [LARGE SCALE GENOMIC DNA]</scope>
    <source>
        <strain evidence="6">Sse05_10M</strain>
    </source>
</reference>